<sequence length="368" mass="39366">MNEPAPESPPRRPRPPARSVLALVAALAATGALVAQTPEGPRAPQPPPPAVGTVWPQAQRADVPGVLADGDSYNPTFFVDARTSAGTAVDAGGKAVRLVLRAADGTVRVLRQVPAATGPQFAAFARLGNQLVWAETDGTARTALWRADLSGGRPRKITDDTGWATFAGSDYDIVWHAGRLFWTATAPGDQRATEVRSVPVDGGPVEVRTEQGEWTLSRWPWLVNASSGQVRLRNLDTARVIDVDAGQDRLGQCGPTWCRVYVLSGDDPARTELIRPDGSERLRIADDGATASIVDVAPLDRFEILSKDSSTLGAAIGGQELLVYDLKNRRTILVATAATSVSYRAGVLWWSTNSLGLLSWHTLDLRTV</sequence>
<dbReference type="SUPFAM" id="SSF69304">
    <property type="entry name" value="Tricorn protease N-terminal domain"/>
    <property type="match status" value="1"/>
</dbReference>
<keyword evidence="3" id="KW-1185">Reference proteome</keyword>
<keyword evidence="1" id="KW-0732">Signal</keyword>
<evidence type="ECO:0000313" key="3">
    <source>
        <dbReference type="Proteomes" id="UP000604117"/>
    </source>
</evidence>
<evidence type="ECO:0000256" key="1">
    <source>
        <dbReference type="SAM" id="SignalP"/>
    </source>
</evidence>
<reference evidence="2 3" key="1">
    <citation type="submission" date="2021-01" db="EMBL/GenBank/DDBJ databases">
        <title>Whole genome shotgun sequence of Asanoa siamensis NBRC 107932.</title>
        <authorList>
            <person name="Komaki H."/>
            <person name="Tamura T."/>
        </authorList>
    </citation>
    <scope>NUCLEOTIDE SEQUENCE [LARGE SCALE GENOMIC DNA]</scope>
    <source>
        <strain evidence="2 3">NBRC 107932</strain>
    </source>
</reference>
<feature type="signal peptide" evidence="1">
    <location>
        <begin position="1"/>
        <end position="35"/>
    </location>
</feature>
<feature type="chain" id="PRO_5045983990" description="WD40 repeat protein" evidence="1">
    <location>
        <begin position="36"/>
        <end position="368"/>
    </location>
</feature>
<evidence type="ECO:0008006" key="4">
    <source>
        <dbReference type="Google" id="ProtNLM"/>
    </source>
</evidence>
<comment type="caution">
    <text evidence="2">The sequence shown here is derived from an EMBL/GenBank/DDBJ whole genome shotgun (WGS) entry which is preliminary data.</text>
</comment>
<accession>A0ABQ4CTK2</accession>
<protein>
    <recommendedName>
        <fullName evidence="4">WD40 repeat protein</fullName>
    </recommendedName>
</protein>
<name>A0ABQ4CTK2_9ACTN</name>
<dbReference type="InterPro" id="IPR011042">
    <property type="entry name" value="6-blade_b-propeller_TolB-like"/>
</dbReference>
<dbReference type="Proteomes" id="UP000604117">
    <property type="component" value="Unassembled WGS sequence"/>
</dbReference>
<dbReference type="Gene3D" id="2.120.10.30">
    <property type="entry name" value="TolB, C-terminal domain"/>
    <property type="match status" value="1"/>
</dbReference>
<dbReference type="RefSeq" id="WP_203715298.1">
    <property type="nucleotide sequence ID" value="NZ_BONE01000033.1"/>
</dbReference>
<proteinExistence type="predicted"/>
<dbReference type="EMBL" id="BONE01000033">
    <property type="protein sequence ID" value="GIF74605.1"/>
    <property type="molecule type" value="Genomic_DNA"/>
</dbReference>
<gene>
    <name evidence="2" type="ORF">Asi02nite_41230</name>
</gene>
<evidence type="ECO:0000313" key="2">
    <source>
        <dbReference type="EMBL" id="GIF74605.1"/>
    </source>
</evidence>
<organism evidence="2 3">
    <name type="scientific">Asanoa siamensis</name>
    <dbReference type="NCBI Taxonomy" id="926357"/>
    <lineage>
        <taxon>Bacteria</taxon>
        <taxon>Bacillati</taxon>
        <taxon>Actinomycetota</taxon>
        <taxon>Actinomycetes</taxon>
        <taxon>Micromonosporales</taxon>
        <taxon>Micromonosporaceae</taxon>
        <taxon>Asanoa</taxon>
    </lineage>
</organism>